<gene>
    <name evidence="2" type="ORF">GCM10011594_34070</name>
</gene>
<name>A0A917WKZ5_9ACTN</name>
<protein>
    <submittedName>
        <fullName evidence="2">Uncharacterized protein</fullName>
    </submittedName>
</protein>
<accession>A0A917WKZ5</accession>
<dbReference type="Proteomes" id="UP000655208">
    <property type="component" value="Unassembled WGS sequence"/>
</dbReference>
<keyword evidence="3" id="KW-1185">Reference proteome</keyword>
<sequence>MAQRSSGRRSTRGGRTARRRAAPALLGLAAAGSGCAAVPGSAAPAGWDTAAVTGVLRSVPATAATRTEIGLVNAAVLNALDASSTRPLTSTAPSSQGRPPSDSAWTRYALYVPLCAGVVDGLLRPAVGPAARSAPFGSMVTLAWSDPPRPVTTVSVCAGGAVDAARLRARLGSDVEDLDVEGITGYRAEPGWIGVDRSRDEVVVVGSAVPDDVRSRVVGGRTTSGSLADDPDVRAVLEPLADAATLLMGTELVRLGGFPQRGAAAAPAEALAAVVRERGAAYPRPVFAGFGWRPTSGLQGATRFVTVHGSEAEARTAAELLTASWSRLGATEPRRLGGAATTVRGRSVVTEVAGVPPEAFSIRTLTVAQYPGWGPRA</sequence>
<keyword evidence="1" id="KW-0732">Signal</keyword>
<dbReference type="PROSITE" id="PS51257">
    <property type="entry name" value="PROKAR_LIPOPROTEIN"/>
    <property type="match status" value="1"/>
</dbReference>
<evidence type="ECO:0000313" key="2">
    <source>
        <dbReference type="EMBL" id="GGM11286.1"/>
    </source>
</evidence>
<dbReference type="AlphaFoldDB" id="A0A917WKZ5"/>
<evidence type="ECO:0000313" key="3">
    <source>
        <dbReference type="Proteomes" id="UP000655208"/>
    </source>
</evidence>
<reference evidence="2" key="2">
    <citation type="submission" date="2020-09" db="EMBL/GenBank/DDBJ databases">
        <authorList>
            <person name="Sun Q."/>
            <person name="Zhou Y."/>
        </authorList>
    </citation>
    <scope>NUCLEOTIDE SEQUENCE</scope>
    <source>
        <strain evidence="2">CGMCC 4.7308</strain>
    </source>
</reference>
<feature type="signal peptide" evidence="1">
    <location>
        <begin position="1"/>
        <end position="36"/>
    </location>
</feature>
<proteinExistence type="predicted"/>
<dbReference type="EMBL" id="BMNA01000008">
    <property type="protein sequence ID" value="GGM11286.1"/>
    <property type="molecule type" value="Genomic_DNA"/>
</dbReference>
<comment type="caution">
    <text evidence="2">The sequence shown here is derived from an EMBL/GenBank/DDBJ whole genome shotgun (WGS) entry which is preliminary data.</text>
</comment>
<evidence type="ECO:0000256" key="1">
    <source>
        <dbReference type="SAM" id="SignalP"/>
    </source>
</evidence>
<reference evidence="2" key="1">
    <citation type="journal article" date="2014" name="Int. J. Syst. Evol. Microbiol.">
        <title>Complete genome sequence of Corynebacterium casei LMG S-19264T (=DSM 44701T), isolated from a smear-ripened cheese.</title>
        <authorList>
            <consortium name="US DOE Joint Genome Institute (JGI-PGF)"/>
            <person name="Walter F."/>
            <person name="Albersmeier A."/>
            <person name="Kalinowski J."/>
            <person name="Ruckert C."/>
        </authorList>
    </citation>
    <scope>NUCLEOTIDE SEQUENCE</scope>
    <source>
        <strain evidence="2">CGMCC 4.7308</strain>
    </source>
</reference>
<feature type="chain" id="PRO_5039256009" evidence="1">
    <location>
        <begin position="37"/>
        <end position="377"/>
    </location>
</feature>
<organism evidence="2 3">
    <name type="scientific">Nakamurella endophytica</name>
    <dbReference type="NCBI Taxonomy" id="1748367"/>
    <lineage>
        <taxon>Bacteria</taxon>
        <taxon>Bacillati</taxon>
        <taxon>Actinomycetota</taxon>
        <taxon>Actinomycetes</taxon>
        <taxon>Nakamurellales</taxon>
        <taxon>Nakamurellaceae</taxon>
        <taxon>Nakamurella</taxon>
    </lineage>
</organism>